<dbReference type="SUPFAM" id="SSF101278">
    <property type="entry name" value="N-terminal domain of adenylylcyclase associated protein, CAP"/>
    <property type="match status" value="1"/>
</dbReference>
<protein>
    <recommendedName>
        <fullName evidence="3">C-CAP/cofactor C-like domain-containing protein</fullName>
    </recommendedName>
</protein>
<feature type="region of interest" description="Disordered" evidence="2">
    <location>
        <begin position="413"/>
        <end position="494"/>
    </location>
</feature>
<dbReference type="GO" id="GO:0008179">
    <property type="term" value="F:adenylate cyclase binding"/>
    <property type="evidence" value="ECO:0007669"/>
    <property type="project" value="TreeGrafter"/>
</dbReference>
<proteinExistence type="inferred from homology"/>
<dbReference type="OrthoDB" id="1601at2759"/>
<dbReference type="InterPro" id="IPR053950">
    <property type="entry name" value="CAP_N"/>
</dbReference>
<keyword evidence="5" id="KW-1185">Reference proteome</keyword>
<dbReference type="GO" id="GO:0005737">
    <property type="term" value="C:cytoplasm"/>
    <property type="evidence" value="ECO:0007669"/>
    <property type="project" value="TreeGrafter"/>
</dbReference>
<dbReference type="Gene3D" id="2.160.20.70">
    <property type="match status" value="1"/>
</dbReference>
<gene>
    <name evidence="4" type="ORF">ABB37_06400</name>
</gene>
<dbReference type="SUPFAM" id="SSF69340">
    <property type="entry name" value="C-terminal domain of adenylylcyclase associated protein"/>
    <property type="match status" value="1"/>
</dbReference>
<dbReference type="GO" id="GO:0003779">
    <property type="term" value="F:actin binding"/>
    <property type="evidence" value="ECO:0007669"/>
    <property type="project" value="InterPro"/>
</dbReference>
<dbReference type="RefSeq" id="XP_015656686.1">
    <property type="nucleotide sequence ID" value="XM_015804708.1"/>
</dbReference>
<evidence type="ECO:0000313" key="5">
    <source>
        <dbReference type="Proteomes" id="UP000037923"/>
    </source>
</evidence>
<dbReference type="RefSeq" id="XP_015656685.1">
    <property type="nucleotide sequence ID" value="XM_015804707.1"/>
</dbReference>
<dbReference type="Pfam" id="PF08603">
    <property type="entry name" value="CAP_C"/>
    <property type="match status" value="1"/>
</dbReference>
<feature type="compositionally biased region" description="Low complexity" evidence="2">
    <location>
        <begin position="470"/>
        <end position="480"/>
    </location>
</feature>
<feature type="domain" description="C-CAP/cofactor C-like" evidence="3">
    <location>
        <begin position="483"/>
        <end position="645"/>
    </location>
</feature>
<dbReference type="InterPro" id="IPR013912">
    <property type="entry name" value="Adenylate_cyclase-assoc_CAP_C"/>
</dbReference>
<dbReference type="GeneID" id="26906689"/>
<dbReference type="VEuPathDB" id="TriTrypDB:LpyrH10_14_1150"/>
<dbReference type="EMBL" id="LGTL01000014">
    <property type="protein sequence ID" value="KPA78247.1"/>
    <property type="molecule type" value="Genomic_DNA"/>
</dbReference>
<dbReference type="Gene3D" id="1.25.40.330">
    <property type="entry name" value="Adenylate cyclase-associated CAP, N-terminal domain"/>
    <property type="match status" value="1"/>
</dbReference>
<dbReference type="PANTHER" id="PTHR10652:SF0">
    <property type="entry name" value="ADENYLYL CYCLASE-ASSOCIATED PROTEIN"/>
    <property type="match status" value="1"/>
</dbReference>
<dbReference type="InterPro" id="IPR036223">
    <property type="entry name" value="CAP_C_sf"/>
</dbReference>
<comment type="similarity">
    <text evidence="1">Belongs to the CAP family.</text>
</comment>
<dbReference type="EMBL" id="LGTL01000014">
    <property type="protein sequence ID" value="KPA78246.1"/>
    <property type="molecule type" value="Genomic_DNA"/>
</dbReference>
<dbReference type="OMA" id="TWTVQHY"/>
<feature type="compositionally biased region" description="Low complexity" evidence="2">
    <location>
        <begin position="446"/>
        <end position="461"/>
    </location>
</feature>
<dbReference type="PANTHER" id="PTHR10652">
    <property type="entry name" value="ADENYLYL CYCLASE-ASSOCIATED PROTEIN"/>
    <property type="match status" value="1"/>
</dbReference>
<dbReference type="InterPro" id="IPR017901">
    <property type="entry name" value="C-CAP_CF_C-like"/>
</dbReference>
<comment type="caution">
    <text evidence="4">The sequence shown here is derived from an EMBL/GenBank/DDBJ whole genome shotgun (WGS) entry which is preliminary data.</text>
</comment>
<dbReference type="InterPro" id="IPR016098">
    <property type="entry name" value="CAP/MinC_C"/>
</dbReference>
<dbReference type="Proteomes" id="UP000037923">
    <property type="component" value="Unassembled WGS sequence"/>
</dbReference>
<evidence type="ECO:0000259" key="3">
    <source>
        <dbReference type="PROSITE" id="PS51329"/>
    </source>
</evidence>
<dbReference type="PROSITE" id="PS51329">
    <property type="entry name" value="C_CAP_COFACTOR_C"/>
    <property type="match status" value="1"/>
</dbReference>
<organism evidence="4 5">
    <name type="scientific">Leptomonas pyrrhocoris</name>
    <name type="common">Firebug parasite</name>
    <dbReference type="NCBI Taxonomy" id="157538"/>
    <lineage>
        <taxon>Eukaryota</taxon>
        <taxon>Discoba</taxon>
        <taxon>Euglenozoa</taxon>
        <taxon>Kinetoplastea</taxon>
        <taxon>Metakinetoplastina</taxon>
        <taxon>Trypanosomatida</taxon>
        <taxon>Trypanosomatidae</taxon>
        <taxon>Leishmaniinae</taxon>
        <taxon>Leptomonas</taxon>
    </lineage>
</organism>
<dbReference type="GO" id="GO:0019933">
    <property type="term" value="P:cAMP-mediated signaling"/>
    <property type="evidence" value="ECO:0007669"/>
    <property type="project" value="TreeGrafter"/>
</dbReference>
<accession>A0A0M9FY36</accession>
<evidence type="ECO:0000313" key="4">
    <source>
        <dbReference type="EMBL" id="KPA78246.1"/>
    </source>
</evidence>
<dbReference type="Pfam" id="PF21938">
    <property type="entry name" value="CAP_N"/>
    <property type="match status" value="1"/>
</dbReference>
<evidence type="ECO:0000256" key="2">
    <source>
        <dbReference type="SAM" id="MobiDB-lite"/>
    </source>
</evidence>
<dbReference type="InterPro" id="IPR001837">
    <property type="entry name" value="Adenylate_cyclase-assoc_CAP"/>
</dbReference>
<dbReference type="InterPro" id="IPR036222">
    <property type="entry name" value="CAP_N_sf"/>
</dbReference>
<name>A0A0M9FY36_LEPPY</name>
<reference evidence="4 5" key="1">
    <citation type="submission" date="2015-07" db="EMBL/GenBank/DDBJ databases">
        <title>High-quality genome of monoxenous trypanosomatid Leptomonas pyrrhocoris.</title>
        <authorList>
            <person name="Flegontov P."/>
            <person name="Butenko A."/>
            <person name="Firsov S."/>
            <person name="Vlcek C."/>
            <person name="Logacheva M.D."/>
            <person name="Field M."/>
            <person name="Filatov D."/>
            <person name="Flegontova O."/>
            <person name="Gerasimov E."/>
            <person name="Jackson A.P."/>
            <person name="Kelly S."/>
            <person name="Opperdoes F."/>
            <person name="O'Reilly A."/>
            <person name="Votypka J."/>
            <person name="Yurchenko V."/>
            <person name="Lukes J."/>
        </authorList>
    </citation>
    <scope>NUCLEOTIDE SEQUENCE [LARGE SCALE GENOMIC DNA]</scope>
    <source>
        <strain evidence="4">H10</strain>
    </source>
</reference>
<sequence length="668" mass="72501">MVAPRTSSPKGPVPNVYEVQTGFQDLIKSGDKLQLAQLTAAQEHLSDVVREHTQTLLYMETHGHPDGEVDDGTEQAPWCVLSFRAVYDNACASVQGSIVALSAPQLGAREADTQLTIHFLEAVDVLLQALGWVLEPASPTLNTADTMSNLQHRLHEVSAEAIKSVSSDALTSDDNKERAGKVDDWLTLAHVALFDLSSFASKTYPNGAWFANRNRRAAVRSRCTPYPTDIDETPFKALVLASRSVEDDDVTLLSEALLRGAQAHTQCLAAVRSTEERPTDPAALAQLFAPLNNAINDLSSTCEDVISRREDDRPHAHAVLEAGNIFTWLTTTQEPCVVVEEACGSANTYLGKIIARGKVLLLQQDMGAAADRPDLTKATVTWASMLRDVLQRVMLMVVYRYPRRVPWGEMMEASMARKKPQPPSEPRNGSREGSQHHHQPLWRRGASVAARGAPPAASSPPSSVPPPPSAAAEENTASAHAPPPAADPDATSPSCVFDADSKTWTVQYYHRPLISAGSGEEAEPLYIALPEAEVQPNHSVHLHHCFHAYVVVPQKVRGVTVEQCEHTRLQLAGVTGPVRLRESVKQGLLIQESAPSVYATRVRGLTIYLAGSHATEIITRLTTDVNVNVSVETAEGDQDTQELALPAQFITIIGDADTLRTKEVTYSG</sequence>
<dbReference type="GO" id="GO:0007015">
    <property type="term" value="P:actin filament organization"/>
    <property type="evidence" value="ECO:0007669"/>
    <property type="project" value="TreeGrafter"/>
</dbReference>
<dbReference type="AlphaFoldDB" id="A0A0M9FY36"/>
<evidence type="ECO:0000256" key="1">
    <source>
        <dbReference type="ARBA" id="ARBA00007659"/>
    </source>
</evidence>